<sequence>MDQSATQRLPVELWSTILHFAVASPLLPFTHHTRETLQTGIVECLDLFDVNCDAYSTYRSNQTNLTNLRLVCHSWDLVLRGHYGLFSATNLKRRAGMVKAMEDPTVVERLQIDKYMPDHKCSNCKRRSSYTLTGSKTCSVFKHPQETNLNSPGELQNVLKNTLHSGIKTIAAIVGVEELTRILLSVPNLLALSFELNIGLNWSQTKSQTLDRLTHLEILNIACDLLILLPTSIRFEKLQYLSLQFWFSGQNSLHDHSIGKWSLPNLKSLALDGVVEPHFHEDIRSLLRGCAPTLTQLCLSITNEDEEIEHLGDIWKLCPKLDLYGCMMAEITAQTIQQYPRQPHPEGSPHITPITLLLTDLFIPLDDPWVSASLVISLDLFD</sequence>
<evidence type="ECO:0000313" key="2">
    <source>
        <dbReference type="Proteomes" id="UP000789525"/>
    </source>
</evidence>
<dbReference type="EMBL" id="CAJVPT010018088">
    <property type="protein sequence ID" value="CAG8631083.1"/>
    <property type="molecule type" value="Genomic_DNA"/>
</dbReference>
<feature type="non-terminal residue" evidence="1">
    <location>
        <position position="382"/>
    </location>
</feature>
<accession>A0ACA9N607</accession>
<dbReference type="Proteomes" id="UP000789525">
    <property type="component" value="Unassembled WGS sequence"/>
</dbReference>
<gene>
    <name evidence="1" type="ORF">ACOLOM_LOCUS7630</name>
</gene>
<reference evidence="1" key="1">
    <citation type="submission" date="2021-06" db="EMBL/GenBank/DDBJ databases">
        <authorList>
            <person name="Kallberg Y."/>
            <person name="Tangrot J."/>
            <person name="Rosling A."/>
        </authorList>
    </citation>
    <scope>NUCLEOTIDE SEQUENCE</scope>
    <source>
        <strain evidence="1">CL356</strain>
    </source>
</reference>
<protein>
    <submittedName>
        <fullName evidence="1">7055_t:CDS:1</fullName>
    </submittedName>
</protein>
<comment type="caution">
    <text evidence="1">The sequence shown here is derived from an EMBL/GenBank/DDBJ whole genome shotgun (WGS) entry which is preliminary data.</text>
</comment>
<keyword evidence="2" id="KW-1185">Reference proteome</keyword>
<name>A0ACA9N607_9GLOM</name>
<organism evidence="1 2">
    <name type="scientific">Acaulospora colombiana</name>
    <dbReference type="NCBI Taxonomy" id="27376"/>
    <lineage>
        <taxon>Eukaryota</taxon>
        <taxon>Fungi</taxon>
        <taxon>Fungi incertae sedis</taxon>
        <taxon>Mucoromycota</taxon>
        <taxon>Glomeromycotina</taxon>
        <taxon>Glomeromycetes</taxon>
        <taxon>Diversisporales</taxon>
        <taxon>Acaulosporaceae</taxon>
        <taxon>Acaulospora</taxon>
    </lineage>
</organism>
<evidence type="ECO:0000313" key="1">
    <source>
        <dbReference type="EMBL" id="CAG8631083.1"/>
    </source>
</evidence>
<proteinExistence type="predicted"/>